<name>A0A7X3JTE3_9PSED</name>
<dbReference type="InterPro" id="IPR036291">
    <property type="entry name" value="NAD(P)-bd_dom_sf"/>
</dbReference>
<dbReference type="Gene3D" id="3.40.50.720">
    <property type="entry name" value="NAD(P)-binding Rossmann-like Domain"/>
    <property type="match status" value="1"/>
</dbReference>
<evidence type="ECO:0000313" key="3">
    <source>
        <dbReference type="Proteomes" id="UP000440965"/>
    </source>
</evidence>
<feature type="domain" description="NAD-dependent epimerase/dehydratase" evidence="1">
    <location>
        <begin position="6"/>
        <end position="228"/>
    </location>
</feature>
<dbReference type="PANTHER" id="PTHR48079">
    <property type="entry name" value="PROTEIN YEEZ"/>
    <property type="match status" value="1"/>
</dbReference>
<organism evidence="2 3">
    <name type="scientific">Pseudomonas monteilii</name>
    <dbReference type="NCBI Taxonomy" id="76759"/>
    <lineage>
        <taxon>Bacteria</taxon>
        <taxon>Pseudomonadati</taxon>
        <taxon>Pseudomonadota</taxon>
        <taxon>Gammaproteobacteria</taxon>
        <taxon>Pseudomonadales</taxon>
        <taxon>Pseudomonadaceae</taxon>
        <taxon>Pseudomonas</taxon>
    </lineage>
</organism>
<gene>
    <name evidence="2" type="ORF">F9Z43_22700</name>
</gene>
<evidence type="ECO:0000313" key="2">
    <source>
        <dbReference type="EMBL" id="MVF52057.1"/>
    </source>
</evidence>
<dbReference type="CDD" id="cd05232">
    <property type="entry name" value="UDP_G4E_4_SDR_e"/>
    <property type="match status" value="1"/>
</dbReference>
<dbReference type="AlphaFoldDB" id="A0A7X3JTE3"/>
<dbReference type="InterPro" id="IPR001509">
    <property type="entry name" value="Epimerase_deHydtase"/>
</dbReference>
<dbReference type="InterPro" id="IPR051783">
    <property type="entry name" value="NAD(P)-dependent_oxidoreduct"/>
</dbReference>
<dbReference type="SUPFAM" id="SSF51735">
    <property type="entry name" value="NAD(P)-binding Rossmann-fold domains"/>
    <property type="match status" value="1"/>
</dbReference>
<protein>
    <submittedName>
        <fullName evidence="2">SDR family oxidoreductase</fullName>
    </submittedName>
</protein>
<dbReference type="PANTHER" id="PTHR48079:SF6">
    <property type="entry name" value="NAD(P)-BINDING DOMAIN-CONTAINING PROTEIN-RELATED"/>
    <property type="match status" value="1"/>
</dbReference>
<accession>A0A7X3JTE3</accession>
<proteinExistence type="predicted"/>
<evidence type="ECO:0000259" key="1">
    <source>
        <dbReference type="Pfam" id="PF01370"/>
    </source>
</evidence>
<sequence length="322" mass="34116">MDRRTIFVTGASGFVGRALCHTLSTQAAFATRGAVRVAGTPLPAGVQAAIVSDLNASTDWAAALAGVDVLVHAAARVHVMNETAADSLAAFRQVNVEGTLNLARQAAAAGVRRFVFISSIKVNGETSQPGRPLRADDAPAPVDAYGISKQEAEQGLFELAASCDMEVVVIRPVLVYGPGVKANFHSMMRWVQRGLPLPFGVVDNRRSLVSLGNLVDLIVTCIEHPAAANQVFIASDGDDVSLPVLLRALGQALGRPVRLLPVPVGALKFAAGLVGRGDLALRLLGSLQVDIRKNRELLGWTPPLTLDQGLQITARSFLEHRY</sequence>
<dbReference type="RefSeq" id="WP_060497514.1">
    <property type="nucleotide sequence ID" value="NZ_JAEHTA010000010.1"/>
</dbReference>
<dbReference type="Pfam" id="PF01370">
    <property type="entry name" value="Epimerase"/>
    <property type="match status" value="1"/>
</dbReference>
<dbReference type="EMBL" id="WEIK01000025">
    <property type="protein sequence ID" value="MVF52057.1"/>
    <property type="molecule type" value="Genomic_DNA"/>
</dbReference>
<dbReference type="GO" id="GO:0004029">
    <property type="term" value="F:aldehyde dehydrogenase (NAD+) activity"/>
    <property type="evidence" value="ECO:0007669"/>
    <property type="project" value="TreeGrafter"/>
</dbReference>
<dbReference type="Proteomes" id="UP000440965">
    <property type="component" value="Unassembled WGS sequence"/>
</dbReference>
<dbReference type="GO" id="GO:0005737">
    <property type="term" value="C:cytoplasm"/>
    <property type="evidence" value="ECO:0007669"/>
    <property type="project" value="TreeGrafter"/>
</dbReference>
<reference evidence="2 3" key="1">
    <citation type="submission" date="2019-10" db="EMBL/GenBank/DDBJ databases">
        <title>XDR Pseudomonas monteilii producing IMP-16 from LCR.</title>
        <authorList>
            <person name="Ballaben A."/>
            <person name="Doi Y."/>
        </authorList>
    </citation>
    <scope>NUCLEOTIDE SEQUENCE [LARGE SCALE GENOMIC DNA]</scope>
    <source>
        <strain evidence="2 3">597/14</strain>
    </source>
</reference>
<comment type="caution">
    <text evidence="2">The sequence shown here is derived from an EMBL/GenBank/DDBJ whole genome shotgun (WGS) entry which is preliminary data.</text>
</comment>